<evidence type="ECO:0000259" key="6">
    <source>
        <dbReference type="PROSITE" id="PS50043"/>
    </source>
</evidence>
<dbReference type="Gene3D" id="3.30.450.20">
    <property type="entry name" value="PAS domain"/>
    <property type="match status" value="4"/>
</dbReference>
<dbReference type="SUPFAM" id="SSF55785">
    <property type="entry name" value="PYP-like sensor domain (PAS domain)"/>
    <property type="match status" value="4"/>
</dbReference>
<feature type="domain" description="HTH luxR-type" evidence="6">
    <location>
        <begin position="531"/>
        <end position="596"/>
    </location>
</feature>
<dbReference type="SMART" id="SM00091">
    <property type="entry name" value="PAS"/>
    <property type="match status" value="4"/>
</dbReference>
<dbReference type="CDD" id="cd06170">
    <property type="entry name" value="LuxR_C_like"/>
    <property type="match status" value="1"/>
</dbReference>
<accession>A0ABT1UFU5</accession>
<sequence>MIENSIGQSAAILNSDFIAIAIVRDRHLVWANSAMHRIFGYQPKELIGQSTRNLFLDQESYEAFGREAASAIADGKTYTGTIPQKRKDGTVGWYEFNVSSLAGDPELVVGAIVDRTASYLDARSLEQRESRYRSVVEDQTEVISRFLPDGTFIFVNEVYCRFFGKTPEQLLGRRWHPAAHPDDLAMIEAKLGEMSPDNHVVVIENRVFAAGGALRWMQFVNRGFYAEDGTLKEIQAVGRDITPQREALAKLQASEERYRTLVDTTSVVTWFCPADGLNIVPQPAWMAFTGQTAAEMRGAGWTKVVHPDDAAAVAVHWQSAVESGEPFLSQFRIRRDDGAWRWMSMRAVPIRDQQGGIVEWMGMGQDVTEQKQAELALAQSEEQLELALAASELVLWDWNIPEHKMTAGNRVVELIGYTIEELGHNEDVWTALINPQDLQRVKQEIASHLSGETANFESEHRLRHKHGHWVTVESKGKVTRRDQDNNPLRMVGTILDISQRKRLNDEGIDLLKRIESLIRESSSRSPVKAEANKAVESLTKRQRQIIGMIAIGMTSAEIGERLHLATPTVICHRRNLMAKLDLHSTAEITRFAIDHGLLAGK</sequence>
<dbReference type="InterPro" id="IPR052162">
    <property type="entry name" value="Sensor_kinase/Photoreceptor"/>
</dbReference>
<dbReference type="InterPro" id="IPR013656">
    <property type="entry name" value="PAS_4"/>
</dbReference>
<comment type="catalytic activity">
    <reaction evidence="1">
        <text>ATP + protein L-histidine = ADP + protein N-phospho-L-histidine.</text>
        <dbReference type="EC" id="2.7.13.3"/>
    </reaction>
</comment>
<evidence type="ECO:0000256" key="2">
    <source>
        <dbReference type="ARBA" id="ARBA00012438"/>
    </source>
</evidence>
<keyword evidence="3" id="KW-0597">Phosphoprotein</keyword>
<dbReference type="EC" id="2.7.13.3" evidence="2"/>
<dbReference type="CDD" id="cd00130">
    <property type="entry name" value="PAS"/>
    <property type="match status" value="4"/>
</dbReference>
<dbReference type="Pfam" id="PF08447">
    <property type="entry name" value="PAS_3"/>
    <property type="match status" value="3"/>
</dbReference>
<evidence type="ECO:0000256" key="3">
    <source>
        <dbReference type="ARBA" id="ARBA00022553"/>
    </source>
</evidence>
<evidence type="ECO:0000313" key="10">
    <source>
        <dbReference type="Proteomes" id="UP001524569"/>
    </source>
</evidence>
<name>A0ABT1UFU5_9GAMM</name>
<dbReference type="InterPro" id="IPR000700">
    <property type="entry name" value="PAS-assoc_C"/>
</dbReference>
<protein>
    <recommendedName>
        <fullName evidence="2">histidine kinase</fullName>
        <ecNumber evidence="2">2.7.13.3</ecNumber>
    </recommendedName>
</protein>
<dbReference type="Pfam" id="PF08448">
    <property type="entry name" value="PAS_4"/>
    <property type="match status" value="1"/>
</dbReference>
<dbReference type="PANTHER" id="PTHR43304">
    <property type="entry name" value="PHYTOCHROME-LIKE PROTEIN CPH1"/>
    <property type="match status" value="1"/>
</dbReference>
<dbReference type="Gene3D" id="1.10.10.10">
    <property type="entry name" value="Winged helix-like DNA-binding domain superfamily/Winged helix DNA-binding domain"/>
    <property type="match status" value="1"/>
</dbReference>
<reference evidence="9 10" key="1">
    <citation type="submission" date="2022-07" db="EMBL/GenBank/DDBJ databases">
        <title>Methylomonas rivi sp. nov., Methylomonas rosea sp. nov., Methylomonas aureus sp. nov. and Methylomonas subterranea sp. nov., four novel methanotrophs isolated from a freshwater creek and the deep terrestrial subsurface.</title>
        <authorList>
            <person name="Abin C."/>
            <person name="Sankaranarayanan K."/>
            <person name="Garner C."/>
            <person name="Sindelar R."/>
            <person name="Kotary K."/>
            <person name="Garner R."/>
            <person name="Barclay S."/>
            <person name="Lawson P."/>
            <person name="Krumholz L."/>
        </authorList>
    </citation>
    <scope>NUCLEOTIDE SEQUENCE [LARGE SCALE GENOMIC DNA]</scope>
    <source>
        <strain evidence="9 10">SURF-1</strain>
    </source>
</reference>
<evidence type="ECO:0000259" key="7">
    <source>
        <dbReference type="PROSITE" id="PS50112"/>
    </source>
</evidence>
<dbReference type="Proteomes" id="UP001524569">
    <property type="component" value="Unassembled WGS sequence"/>
</dbReference>
<dbReference type="NCBIfam" id="TIGR00229">
    <property type="entry name" value="sensory_box"/>
    <property type="match status" value="4"/>
</dbReference>
<dbReference type="EMBL" id="JANIBM010000007">
    <property type="protein sequence ID" value="MCQ8181103.1"/>
    <property type="molecule type" value="Genomic_DNA"/>
</dbReference>
<dbReference type="InterPro" id="IPR035965">
    <property type="entry name" value="PAS-like_dom_sf"/>
</dbReference>
<dbReference type="InterPro" id="IPR000792">
    <property type="entry name" value="Tscrpt_reg_LuxR_C"/>
</dbReference>
<evidence type="ECO:0000256" key="4">
    <source>
        <dbReference type="ARBA" id="ARBA00022679"/>
    </source>
</evidence>
<feature type="domain" description="PAC" evidence="8">
    <location>
        <begin position="327"/>
        <end position="379"/>
    </location>
</feature>
<dbReference type="SMART" id="SM00421">
    <property type="entry name" value="HTH_LUXR"/>
    <property type="match status" value="1"/>
</dbReference>
<feature type="domain" description="PAS" evidence="7">
    <location>
        <begin position="28"/>
        <end position="75"/>
    </location>
</feature>
<evidence type="ECO:0000256" key="1">
    <source>
        <dbReference type="ARBA" id="ARBA00000085"/>
    </source>
</evidence>
<evidence type="ECO:0000259" key="8">
    <source>
        <dbReference type="PROSITE" id="PS50113"/>
    </source>
</evidence>
<dbReference type="InterPro" id="IPR000014">
    <property type="entry name" value="PAS"/>
</dbReference>
<feature type="domain" description="PAC" evidence="8">
    <location>
        <begin position="456"/>
        <end position="509"/>
    </location>
</feature>
<comment type="caution">
    <text evidence="9">The sequence shown here is derived from an EMBL/GenBank/DDBJ whole genome shotgun (WGS) entry which is preliminary data.</text>
</comment>
<feature type="domain" description="PAS" evidence="7">
    <location>
        <begin position="254"/>
        <end position="324"/>
    </location>
</feature>
<dbReference type="InterPro" id="IPR016032">
    <property type="entry name" value="Sig_transdc_resp-reg_C-effctor"/>
</dbReference>
<dbReference type="SUPFAM" id="SSF46894">
    <property type="entry name" value="C-terminal effector domain of the bipartite response regulators"/>
    <property type="match status" value="1"/>
</dbReference>
<proteinExistence type="predicted"/>
<organism evidence="9 10">
    <name type="scientific">Methylomonas aurea</name>
    <dbReference type="NCBI Taxonomy" id="2952224"/>
    <lineage>
        <taxon>Bacteria</taxon>
        <taxon>Pseudomonadati</taxon>
        <taxon>Pseudomonadota</taxon>
        <taxon>Gammaproteobacteria</taxon>
        <taxon>Methylococcales</taxon>
        <taxon>Methylococcaceae</taxon>
        <taxon>Methylomonas</taxon>
    </lineage>
</organism>
<dbReference type="InterPro" id="IPR036388">
    <property type="entry name" value="WH-like_DNA-bd_sf"/>
</dbReference>
<feature type="domain" description="PAS" evidence="7">
    <location>
        <begin position="128"/>
        <end position="198"/>
    </location>
</feature>
<dbReference type="InterPro" id="IPR001610">
    <property type="entry name" value="PAC"/>
</dbReference>
<dbReference type="SMART" id="SM00086">
    <property type="entry name" value="PAC"/>
    <property type="match status" value="4"/>
</dbReference>
<feature type="domain" description="PAC" evidence="8">
    <location>
        <begin position="201"/>
        <end position="253"/>
    </location>
</feature>
<dbReference type="RefSeq" id="WP_256610391.1">
    <property type="nucleotide sequence ID" value="NZ_JANIBM010000007.1"/>
</dbReference>
<keyword evidence="5" id="KW-0418">Kinase</keyword>
<dbReference type="PROSITE" id="PS50112">
    <property type="entry name" value="PAS"/>
    <property type="match status" value="3"/>
</dbReference>
<evidence type="ECO:0000313" key="9">
    <source>
        <dbReference type="EMBL" id="MCQ8181103.1"/>
    </source>
</evidence>
<dbReference type="PROSITE" id="PS50043">
    <property type="entry name" value="HTH_LUXR_2"/>
    <property type="match status" value="1"/>
</dbReference>
<evidence type="ECO:0000256" key="5">
    <source>
        <dbReference type="ARBA" id="ARBA00022777"/>
    </source>
</evidence>
<dbReference type="PROSITE" id="PS00622">
    <property type="entry name" value="HTH_LUXR_1"/>
    <property type="match status" value="1"/>
</dbReference>
<dbReference type="PRINTS" id="PR00038">
    <property type="entry name" value="HTHLUXR"/>
</dbReference>
<dbReference type="Pfam" id="PF00196">
    <property type="entry name" value="GerE"/>
    <property type="match status" value="1"/>
</dbReference>
<dbReference type="PROSITE" id="PS50113">
    <property type="entry name" value="PAC"/>
    <property type="match status" value="3"/>
</dbReference>
<keyword evidence="4" id="KW-0808">Transferase</keyword>
<dbReference type="PANTHER" id="PTHR43304:SF1">
    <property type="entry name" value="PAC DOMAIN-CONTAINING PROTEIN"/>
    <property type="match status" value="1"/>
</dbReference>
<dbReference type="InterPro" id="IPR013655">
    <property type="entry name" value="PAS_fold_3"/>
</dbReference>
<keyword evidence="10" id="KW-1185">Reference proteome</keyword>
<gene>
    <name evidence="9" type="ORF">NP603_08285</name>
</gene>